<evidence type="ECO:0000313" key="2">
    <source>
        <dbReference type="EMBL" id="TDL19830.1"/>
    </source>
</evidence>
<keyword evidence="1" id="KW-0472">Membrane</keyword>
<keyword evidence="1" id="KW-0812">Transmembrane</keyword>
<name>A0A4Y7PZ73_9AGAM</name>
<feature type="transmembrane region" description="Helical" evidence="1">
    <location>
        <begin position="476"/>
        <end position="496"/>
    </location>
</feature>
<organism evidence="2 3">
    <name type="scientific">Rickenella mellea</name>
    <dbReference type="NCBI Taxonomy" id="50990"/>
    <lineage>
        <taxon>Eukaryota</taxon>
        <taxon>Fungi</taxon>
        <taxon>Dikarya</taxon>
        <taxon>Basidiomycota</taxon>
        <taxon>Agaricomycotina</taxon>
        <taxon>Agaricomycetes</taxon>
        <taxon>Hymenochaetales</taxon>
        <taxon>Rickenellaceae</taxon>
        <taxon>Rickenella</taxon>
    </lineage>
</organism>
<dbReference type="EMBL" id="ML170193">
    <property type="protein sequence ID" value="TDL19830.1"/>
    <property type="molecule type" value="Genomic_DNA"/>
</dbReference>
<feature type="transmembrane region" description="Helical" evidence="1">
    <location>
        <begin position="352"/>
        <end position="374"/>
    </location>
</feature>
<keyword evidence="1" id="KW-1133">Transmembrane helix</keyword>
<feature type="transmembrane region" description="Helical" evidence="1">
    <location>
        <begin position="278"/>
        <end position="297"/>
    </location>
</feature>
<feature type="transmembrane region" description="Helical" evidence="1">
    <location>
        <begin position="313"/>
        <end position="340"/>
    </location>
</feature>
<sequence length="552" mass="63050">MDITEISVKYWKKLGARNISDLQVKRAALQAFTILGIFVSPEYSEIRDSFESWLHSHILTQLAPATSVIAKFIERHLIQPEEVLEILTMKNSRKGRETGLRSPKVGFYKSSLQQRPPTQRVAVTDMYNTVQQKYKRWLRRNLAMVEIAGIYRRKDGGQDHGAHVKLPQNSFMGYSEWAFLQIIRFATRSVLHQPSTERQRLRLARTMSDQVWLLDDAARDIRITRCEHYIPRRLSFLTWYLSQRGWFPLKHIQVPWSCTNVRRQVQCIWRGKWTSGKVLYIAGRYPIFFMGVIWEIYNMGLGSHNFDLSGHAILLHLVCFSSQPLGGWMCQIPMQIILVLRTVAIWERNRKVTFLLVVGALIHNVSALTSNIVLTRSIRYHPDPAMQALLACYSGFTGISIVWSKLGFAALMLFDTIMFSLILTKTVQDGRSTHTRLIPILFRDGAIYYAVLFALSIANIAVANSANLKASTLEGALSPALVVAHSIGASHVVLNLRKYSYGGQMPTEQISGIQYMERLTIIDEFSRPGVFRDVDELSIDSDESSNDRYDDS</sequence>
<protein>
    <submittedName>
        <fullName evidence="2">Uncharacterized protein</fullName>
    </submittedName>
</protein>
<evidence type="ECO:0000313" key="3">
    <source>
        <dbReference type="Proteomes" id="UP000294933"/>
    </source>
</evidence>
<dbReference type="Proteomes" id="UP000294933">
    <property type="component" value="Unassembled WGS sequence"/>
</dbReference>
<keyword evidence="3" id="KW-1185">Reference proteome</keyword>
<dbReference type="VEuPathDB" id="FungiDB:BD410DRAFT_873656"/>
<accession>A0A4Y7PZ73</accession>
<proteinExistence type="predicted"/>
<feature type="transmembrane region" description="Helical" evidence="1">
    <location>
        <begin position="406"/>
        <end position="424"/>
    </location>
</feature>
<evidence type="ECO:0000256" key="1">
    <source>
        <dbReference type="SAM" id="Phobius"/>
    </source>
</evidence>
<dbReference type="AlphaFoldDB" id="A0A4Y7PZ73"/>
<gene>
    <name evidence="2" type="ORF">BD410DRAFT_873656</name>
</gene>
<reference evidence="2 3" key="1">
    <citation type="submission" date="2018-06" db="EMBL/GenBank/DDBJ databases">
        <title>A transcriptomic atlas of mushroom development highlights an independent origin of complex multicellularity.</title>
        <authorList>
            <consortium name="DOE Joint Genome Institute"/>
            <person name="Krizsan K."/>
            <person name="Almasi E."/>
            <person name="Merenyi Z."/>
            <person name="Sahu N."/>
            <person name="Viragh M."/>
            <person name="Koszo T."/>
            <person name="Mondo S."/>
            <person name="Kiss B."/>
            <person name="Balint B."/>
            <person name="Kues U."/>
            <person name="Barry K."/>
            <person name="Hegedus J.C."/>
            <person name="Henrissat B."/>
            <person name="Johnson J."/>
            <person name="Lipzen A."/>
            <person name="Ohm R."/>
            <person name="Nagy I."/>
            <person name="Pangilinan J."/>
            <person name="Yan J."/>
            <person name="Xiong Y."/>
            <person name="Grigoriev I.V."/>
            <person name="Hibbett D.S."/>
            <person name="Nagy L.G."/>
        </authorList>
    </citation>
    <scope>NUCLEOTIDE SEQUENCE [LARGE SCALE GENOMIC DNA]</scope>
    <source>
        <strain evidence="2 3">SZMC22713</strain>
    </source>
</reference>
<feature type="transmembrane region" description="Helical" evidence="1">
    <location>
        <begin position="445"/>
        <end position="464"/>
    </location>
</feature>